<gene>
    <name evidence="2" type="ORF">HLVA_02480</name>
</gene>
<dbReference type="Proteomes" id="UP001321582">
    <property type="component" value="Chromosome"/>
</dbReference>
<dbReference type="KEGG" id="haby:HLVA_02480"/>
<evidence type="ECO:0000313" key="2">
    <source>
        <dbReference type="EMBL" id="BDU49679.1"/>
    </source>
</evidence>
<dbReference type="CDD" id="cd05403">
    <property type="entry name" value="NT_KNTase_like"/>
    <property type="match status" value="1"/>
</dbReference>
<evidence type="ECO:0000313" key="3">
    <source>
        <dbReference type="Proteomes" id="UP001321582"/>
    </source>
</evidence>
<name>A0AAU9DG75_9FUSO</name>
<dbReference type="InterPro" id="IPR043519">
    <property type="entry name" value="NT_sf"/>
</dbReference>
<protein>
    <recommendedName>
        <fullName evidence="1">Polymerase beta nucleotidyltransferase domain-containing protein</fullName>
    </recommendedName>
</protein>
<keyword evidence="3" id="KW-1185">Reference proteome</keyword>
<evidence type="ECO:0000259" key="1">
    <source>
        <dbReference type="Pfam" id="PF18765"/>
    </source>
</evidence>
<organism evidence="2 3">
    <name type="scientific">Haliovirga abyssi</name>
    <dbReference type="NCBI Taxonomy" id="2996794"/>
    <lineage>
        <taxon>Bacteria</taxon>
        <taxon>Fusobacteriati</taxon>
        <taxon>Fusobacteriota</taxon>
        <taxon>Fusobacteriia</taxon>
        <taxon>Fusobacteriales</taxon>
        <taxon>Haliovirgaceae</taxon>
        <taxon>Haliovirga</taxon>
    </lineage>
</organism>
<proteinExistence type="predicted"/>
<dbReference type="AlphaFoldDB" id="A0AAU9DG75"/>
<reference evidence="2 3" key="1">
    <citation type="submission" date="2022-11" db="EMBL/GenBank/DDBJ databases">
        <title>Haliovirga abyssi gen. nov., sp. nov., a mesophilic fermentative bacterium isolated from the Iheya North hydrothermal field and the proposal of Haliovirgaceae fam. nov.</title>
        <authorList>
            <person name="Miyazaki U."/>
            <person name="Tame A."/>
            <person name="Miyazaki J."/>
            <person name="Takai K."/>
            <person name="Sawayama S."/>
            <person name="Kitajima M."/>
            <person name="Okamoto A."/>
            <person name="Nakagawa S."/>
        </authorList>
    </citation>
    <scope>NUCLEOTIDE SEQUENCE [LARGE SCALE GENOMIC DNA]</scope>
    <source>
        <strain evidence="2 3">IC12</strain>
    </source>
</reference>
<feature type="domain" description="Polymerase beta nucleotidyltransferase" evidence="1">
    <location>
        <begin position="8"/>
        <end position="44"/>
    </location>
</feature>
<dbReference type="Gene3D" id="3.30.460.10">
    <property type="entry name" value="Beta Polymerase, domain 2"/>
    <property type="match status" value="1"/>
</dbReference>
<dbReference type="InterPro" id="IPR041633">
    <property type="entry name" value="Polbeta"/>
</dbReference>
<dbReference type="RefSeq" id="WP_307904625.1">
    <property type="nucleotide sequence ID" value="NZ_AP027059.1"/>
</dbReference>
<dbReference type="EMBL" id="AP027059">
    <property type="protein sequence ID" value="BDU49679.1"/>
    <property type="molecule type" value="Genomic_DNA"/>
</dbReference>
<accession>A0AAU9DG75</accession>
<dbReference type="Pfam" id="PF18765">
    <property type="entry name" value="Polbeta"/>
    <property type="match status" value="1"/>
</dbReference>
<sequence length="44" mass="5182">MKIDRLENKIINYLTNQLEVELIYMFGSYVKGNFNKNSDIDIAI</sequence>
<dbReference type="SUPFAM" id="SSF81301">
    <property type="entry name" value="Nucleotidyltransferase"/>
    <property type="match status" value="1"/>
</dbReference>